<organism evidence="2 3">
    <name type="scientific">Spongiivirga citrea</name>
    <dbReference type="NCBI Taxonomy" id="1481457"/>
    <lineage>
        <taxon>Bacteria</taxon>
        <taxon>Pseudomonadati</taxon>
        <taxon>Bacteroidota</taxon>
        <taxon>Flavobacteriia</taxon>
        <taxon>Flavobacteriales</taxon>
        <taxon>Flavobacteriaceae</taxon>
        <taxon>Spongiivirga</taxon>
    </lineage>
</organism>
<dbReference type="Gene3D" id="3.40.50.300">
    <property type="entry name" value="P-loop containing nucleotide triphosphate hydrolases"/>
    <property type="match status" value="1"/>
</dbReference>
<name>A0A6M0CH77_9FLAO</name>
<dbReference type="EMBL" id="JAABOQ010000003">
    <property type="protein sequence ID" value="NER17221.1"/>
    <property type="molecule type" value="Genomic_DNA"/>
</dbReference>
<dbReference type="SUPFAM" id="SSF52540">
    <property type="entry name" value="P-loop containing nucleoside triphosphate hydrolases"/>
    <property type="match status" value="1"/>
</dbReference>
<gene>
    <name evidence="2" type="ORF">GWK10_08360</name>
</gene>
<dbReference type="Gene3D" id="1.10.486.10">
    <property type="entry name" value="PCRA, domain 4"/>
    <property type="match status" value="1"/>
</dbReference>
<evidence type="ECO:0000313" key="3">
    <source>
        <dbReference type="Proteomes" id="UP000474296"/>
    </source>
</evidence>
<comment type="caution">
    <text evidence="2">The sequence shown here is derived from an EMBL/GenBank/DDBJ whole genome shotgun (WGS) entry which is preliminary data.</text>
</comment>
<evidence type="ECO:0000259" key="1">
    <source>
        <dbReference type="Pfam" id="PF12705"/>
    </source>
</evidence>
<feature type="domain" description="PD-(D/E)XK endonuclease-like" evidence="1">
    <location>
        <begin position="648"/>
        <end position="881"/>
    </location>
</feature>
<dbReference type="AlphaFoldDB" id="A0A6M0CH77"/>
<dbReference type="Proteomes" id="UP000474296">
    <property type="component" value="Unassembled WGS sequence"/>
</dbReference>
<dbReference type="RefSeq" id="WP_164031486.1">
    <property type="nucleotide sequence ID" value="NZ_JAABOQ010000003.1"/>
</dbReference>
<sequence>MFQDTFIKTLIADVLSKHQTIDKLVFILPSKRAGVFLLHELKKQIAKTTFAPKIISIEEFICELSGLQSADNAQLLFEFYRVYSDLTPPGSQDSFEAFSTWAQILLQDFNEIDRYLVPPYEILNYLSEIKDLEHWSLKPEKSEMVKNYLIFWSRLYTYYDNYAKSLLEQKKAYQGLIYREAANQVSGYAKMTKHHHIFAGFNALNNAEQTIFQELLTENKASVYWDTDSTFMNDDIHAASIFLRNYKKSWHYYQSNSFNWEFDTFAGTKNIQIKGIPKNIGQAKYVGHLLSKLVDNDASLQKTAVILGDEQLLIPILNAVPATIQNMNITMGFPLHAAPIATIFELLFNLHSKEQEQLYYQDIIHIVSHPNIRQLLSLNESDQSQRIIDHLQKNNIIFSSLTQLTDLVTSETKLTIQLLFDGWKNSPKNAIHQLQQLILLLKRQTQESPHTDNLLLEYLYRFHQLFNQLQQLNETYQYLKSTKGLHKIYKELLSIETLDFQGEPLEGLQLMGVLESRVLDFETVIITNVNEGVFPSGKTQNSFLPFELKLQYKLPTYQEKDAIYTYHFYKQLQRAKNIYLLYNTEADALNAGEKSRFINQLEIERQPEHTITHELINANVPKIDNALQSIDKNKDVLNRLKEIAAKGFSPSALTSYIRNPIDFFNKKILRIQTYDEVEETVAANTLGTIVHETLKEFYLPLINVILTETHITTMQQQIDKTVTRYFKKEYQSDTINEGMNLIIFNIAKRYVENFLRSELEEVKNGSTIKILHIEEDFSAPVTIEGFDFPINVHGQVDRVDEYNGTMRIIDYKTGKVLPGKVRLYDWDLINTDYDKYSKSFQVLCYAYMLHYKKPFTGKAEAGIISFKNQKDGFLKFGVKPTPRSTKADTEITPEVLSEFSIQLKALIKELFDLSKPFVEKRIEYDY</sequence>
<accession>A0A6M0CH77</accession>
<dbReference type="InterPro" id="IPR011335">
    <property type="entry name" value="Restrct_endonuc-II-like"/>
</dbReference>
<reference evidence="2 3" key="1">
    <citation type="submission" date="2020-01" db="EMBL/GenBank/DDBJ databases">
        <title>Spongiivirga citrea KCTC 32990T.</title>
        <authorList>
            <person name="Wang G."/>
        </authorList>
    </citation>
    <scope>NUCLEOTIDE SEQUENCE [LARGE SCALE GENOMIC DNA]</scope>
    <source>
        <strain evidence="2 3">KCTC 32990</strain>
    </source>
</reference>
<dbReference type="Gene3D" id="3.90.320.10">
    <property type="match status" value="1"/>
</dbReference>
<dbReference type="SUPFAM" id="SSF52980">
    <property type="entry name" value="Restriction endonuclease-like"/>
    <property type="match status" value="1"/>
</dbReference>
<evidence type="ECO:0000313" key="2">
    <source>
        <dbReference type="EMBL" id="NER17221.1"/>
    </source>
</evidence>
<dbReference type="InterPro" id="IPR011604">
    <property type="entry name" value="PDDEXK-like_dom_sf"/>
</dbReference>
<dbReference type="InterPro" id="IPR027417">
    <property type="entry name" value="P-loop_NTPase"/>
</dbReference>
<proteinExistence type="predicted"/>
<dbReference type="Pfam" id="PF12705">
    <property type="entry name" value="PDDEXK_1"/>
    <property type="match status" value="1"/>
</dbReference>
<protein>
    <submittedName>
        <fullName evidence="2">PD-(D/E)XK nuclease family protein</fullName>
    </submittedName>
</protein>
<keyword evidence="3" id="KW-1185">Reference proteome</keyword>
<dbReference type="InterPro" id="IPR038726">
    <property type="entry name" value="PDDEXK_AddAB-type"/>
</dbReference>